<dbReference type="InterPro" id="IPR013595">
    <property type="entry name" value="Pept_S33_TAP-like_C"/>
</dbReference>
<keyword evidence="2" id="KW-0378">Hydrolase</keyword>
<evidence type="ECO:0000259" key="4">
    <source>
        <dbReference type="Pfam" id="PF08386"/>
    </source>
</evidence>
<dbReference type="InterPro" id="IPR029058">
    <property type="entry name" value="AB_hydrolase_fold"/>
</dbReference>
<dbReference type="Pfam" id="PF08386">
    <property type="entry name" value="Abhydrolase_4"/>
    <property type="match status" value="1"/>
</dbReference>
<dbReference type="PANTHER" id="PTHR43248">
    <property type="entry name" value="2-SUCCINYL-6-HYDROXY-2,4-CYCLOHEXADIENE-1-CARBOXYLATE SYNTHASE"/>
    <property type="match status" value="1"/>
</dbReference>
<dbReference type="EMBL" id="JACYCC010000216">
    <property type="protein sequence ID" value="KAF8671800.1"/>
    <property type="molecule type" value="Genomic_DNA"/>
</dbReference>
<dbReference type="GO" id="GO:0016787">
    <property type="term" value="F:hydrolase activity"/>
    <property type="evidence" value="ECO:0007669"/>
    <property type="project" value="UniProtKB-KW"/>
</dbReference>
<evidence type="ECO:0000313" key="5">
    <source>
        <dbReference type="EMBL" id="KAF8671800.1"/>
    </source>
</evidence>
<dbReference type="PANTHER" id="PTHR43248:SF25">
    <property type="entry name" value="AB HYDROLASE-1 DOMAIN-CONTAINING PROTEIN-RELATED"/>
    <property type="match status" value="1"/>
</dbReference>
<evidence type="ECO:0000256" key="2">
    <source>
        <dbReference type="ARBA" id="ARBA00022801"/>
    </source>
</evidence>
<evidence type="ECO:0000256" key="3">
    <source>
        <dbReference type="SAM" id="MobiDB-lite"/>
    </source>
</evidence>
<feature type="region of interest" description="Disordered" evidence="3">
    <location>
        <begin position="216"/>
        <end position="237"/>
    </location>
</feature>
<sequence length="466" mass="51038">MTGGYYDLISWDPRGVPSSRPQAHCFDSASEEKKLWADTVFGPGLEARGDFSTQDDIAEFLELSQPADQVLLNLKKKCEQRNIPDTLSYVGTVATVRDMLAINEAYGGTEKINFWGFSYGSLIGLYFVNLFPERVGRVILEGVVDPEYWANKPPHMSWSVTATHMDETLGKFATACIERPKSCEFGKGVKTQAELLSKLKNLLNLAYEHKKSNGKTAEFSSSGIRGAPTANLPDPDQWNNLSNSLSGIYGKLRSQAAVSGSSVLSRLSPYIWRGSSHNDFTDDTPNYSFQAITCGDAVSQAGVTTKEVFRELTRVAKDITPILGPAWGEGGLYCHQWPYRAVERLDSPWKTSLSKLSKPLLILGNTIDPITPYKSAEKVAHALADSAVLVTQEAYGVSLGDYFLGRVQQCRQIVPDNASTESARSTSSIVQNYFVNGTLPSPGTTCKIYQNPFPGGPADDKGRSEL</sequence>
<dbReference type="AlphaFoldDB" id="A0A8H7LGX5"/>
<dbReference type="InterPro" id="IPR051601">
    <property type="entry name" value="Serine_prot/Carboxylest_S33"/>
</dbReference>
<evidence type="ECO:0000313" key="6">
    <source>
        <dbReference type="Proteomes" id="UP000650582"/>
    </source>
</evidence>
<feature type="domain" description="Peptidase S33 tripeptidyl aminopeptidase-like C-terminal" evidence="4">
    <location>
        <begin position="321"/>
        <end position="396"/>
    </location>
</feature>
<comment type="caution">
    <text evidence="5">The sequence shown here is derived from an EMBL/GenBank/DDBJ whole genome shotgun (WGS) entry which is preliminary data.</text>
</comment>
<accession>A0A8H7LGX5</accession>
<proteinExistence type="inferred from homology"/>
<protein>
    <submittedName>
        <fullName evidence="5">MEROPS serine peptidase family S33</fullName>
    </submittedName>
</protein>
<dbReference type="Proteomes" id="UP000650582">
    <property type="component" value="Unassembled WGS sequence"/>
</dbReference>
<reference evidence="5" key="1">
    <citation type="submission" date="2020-09" db="EMBL/GenBank/DDBJ databases">
        <title>Comparative genome analyses of four rice-infecting Rhizoctonia solani isolates reveal extensive enrichment of homogalacturonan modification genes.</title>
        <authorList>
            <person name="Lee D.-Y."/>
            <person name="Jeon J."/>
            <person name="Kim K.-T."/>
            <person name="Cheong K."/>
            <person name="Song H."/>
            <person name="Choi G."/>
            <person name="Ko J."/>
            <person name="Opiyo S.O."/>
            <person name="Zuo S."/>
            <person name="Madhav S."/>
            <person name="Lee Y.-H."/>
            <person name="Wang G.-L."/>
        </authorList>
    </citation>
    <scope>NUCLEOTIDE SEQUENCE</scope>
    <source>
        <strain evidence="5">AG1-IA YN-7</strain>
    </source>
</reference>
<dbReference type="Gene3D" id="3.40.50.1820">
    <property type="entry name" value="alpha/beta hydrolase"/>
    <property type="match status" value="1"/>
</dbReference>
<evidence type="ECO:0000256" key="1">
    <source>
        <dbReference type="ARBA" id="ARBA00010088"/>
    </source>
</evidence>
<gene>
    <name evidence="5" type="ORF">RHS04_08102</name>
</gene>
<comment type="similarity">
    <text evidence="1">Belongs to the peptidase S33 family.</text>
</comment>
<dbReference type="SUPFAM" id="SSF53474">
    <property type="entry name" value="alpha/beta-Hydrolases"/>
    <property type="match status" value="1"/>
</dbReference>
<organism evidence="5 6">
    <name type="scientific">Rhizoctonia solani</name>
    <dbReference type="NCBI Taxonomy" id="456999"/>
    <lineage>
        <taxon>Eukaryota</taxon>
        <taxon>Fungi</taxon>
        <taxon>Dikarya</taxon>
        <taxon>Basidiomycota</taxon>
        <taxon>Agaricomycotina</taxon>
        <taxon>Agaricomycetes</taxon>
        <taxon>Cantharellales</taxon>
        <taxon>Ceratobasidiaceae</taxon>
        <taxon>Rhizoctonia</taxon>
    </lineage>
</organism>
<name>A0A8H7LGX5_9AGAM</name>